<organism evidence="1 3">
    <name type="scientific">Haloplanus litoreus</name>
    <dbReference type="NCBI Taxonomy" id="767515"/>
    <lineage>
        <taxon>Archaea</taxon>
        <taxon>Methanobacteriati</taxon>
        <taxon>Methanobacteriota</taxon>
        <taxon>Stenosarchaea group</taxon>
        <taxon>Halobacteria</taxon>
        <taxon>Halobacteriales</taxon>
        <taxon>Haloferacaceae</taxon>
        <taxon>Haloplanus</taxon>
    </lineage>
</organism>
<protein>
    <submittedName>
        <fullName evidence="1">Uncharacterized protein</fullName>
    </submittedName>
</protein>
<reference evidence="1" key="1">
    <citation type="journal article" date="2014" name="Int. J. Syst. Evol. Microbiol.">
        <title>Complete genome sequence of Corynebacterium casei LMG S-19264T (=DSM 44701T), isolated from a smear-ripened cheese.</title>
        <authorList>
            <consortium name="US DOE Joint Genome Institute (JGI-PGF)"/>
            <person name="Walter F."/>
            <person name="Albersmeier A."/>
            <person name="Kalinowski J."/>
            <person name="Ruckert C."/>
        </authorList>
    </citation>
    <scope>NUCLEOTIDE SEQUENCE [LARGE SCALE GENOMIC DNA]</scope>
    <source>
        <strain evidence="1">CGMCC 4.163</strain>
    </source>
</reference>
<dbReference type="GeneID" id="96955522"/>
<evidence type="ECO:0000313" key="2">
    <source>
        <dbReference type="EMBL" id="MFC7257226.1"/>
    </source>
</evidence>
<name>A0ABD6A2Q8_9EURY</name>
<sequence length="256" mass="29988">MQDVPFPRKFGAKIHPSHHVHQRLYEHNPNPVPFVACKVHRSSWFVNNPRKEFLSPEQDLFLMTYEHDRHIIGRDTVDVVDRFEELDGVAQGAFAGDRLTYGSMNRREVVKEIDESVQRQLTAHELMEERSINMPLYPSIMGWEDWHFERCRILVDEISRWVGFDATQYDSEYEFAKHVKRLDEILEPKGIFVNGCVSPKWLRMLPKSVVACSGSYNIREETEDATGTPQRDNLPEVVEKRVDALNNWQSELTNYL</sequence>
<dbReference type="Proteomes" id="UP001596434">
    <property type="component" value="Unassembled WGS sequence"/>
</dbReference>
<gene>
    <name evidence="1" type="ORF">ACFQKE_17515</name>
    <name evidence="2" type="ORF">ACFQKE_18370</name>
</gene>
<reference evidence="1" key="3">
    <citation type="submission" date="2024-09" db="EMBL/GenBank/DDBJ databases">
        <authorList>
            <person name="Sun Q."/>
        </authorList>
    </citation>
    <scope>NUCLEOTIDE SEQUENCE</scope>
    <source>
        <strain evidence="1">CGMCC 4.163</strain>
    </source>
</reference>
<accession>A0ABD6A2Q8</accession>
<dbReference type="EMBL" id="JBHTAT010000004">
    <property type="protein sequence ID" value="MFC7257226.1"/>
    <property type="molecule type" value="Genomic_DNA"/>
</dbReference>
<evidence type="ECO:0000313" key="3">
    <source>
        <dbReference type="Proteomes" id="UP001596434"/>
    </source>
</evidence>
<reference evidence="3" key="2">
    <citation type="journal article" date="2019" name="Int. J. Syst. Evol. Microbiol.">
        <title>The Global Catalogue of Microorganisms (GCM) 10K type strain sequencing project: providing services to taxonomists for standard genome sequencing and annotation.</title>
        <authorList>
            <consortium name="The Broad Institute Genomics Platform"/>
            <consortium name="The Broad Institute Genome Sequencing Center for Infectious Disease"/>
            <person name="Wu L."/>
            <person name="Ma J."/>
        </authorList>
    </citation>
    <scope>NUCLEOTIDE SEQUENCE [LARGE SCALE GENOMIC DNA]</scope>
    <source>
        <strain evidence="3">GX21</strain>
    </source>
</reference>
<dbReference type="EMBL" id="JBHTAT010000004">
    <property type="protein sequence ID" value="MFC7257059.1"/>
    <property type="molecule type" value="Genomic_DNA"/>
</dbReference>
<proteinExistence type="predicted"/>
<keyword evidence="3" id="KW-1185">Reference proteome</keyword>
<dbReference type="RefSeq" id="WP_340696276.1">
    <property type="nucleotide sequence ID" value="NZ_JBHTAT010000004.1"/>
</dbReference>
<dbReference type="AlphaFoldDB" id="A0ABD6A2Q8"/>
<evidence type="ECO:0000313" key="1">
    <source>
        <dbReference type="EMBL" id="MFC7257059.1"/>
    </source>
</evidence>
<comment type="caution">
    <text evidence="1">The sequence shown here is derived from an EMBL/GenBank/DDBJ whole genome shotgun (WGS) entry which is preliminary data.</text>
</comment>